<dbReference type="EMBL" id="ML987205">
    <property type="protein sequence ID" value="KAF2243468.1"/>
    <property type="molecule type" value="Genomic_DNA"/>
</dbReference>
<keyword evidence="2" id="KW-1185">Reference proteome</keyword>
<gene>
    <name evidence="1" type="ORF">BU26DRAFT_581656</name>
</gene>
<dbReference type="RefSeq" id="XP_033678472.1">
    <property type="nucleotide sequence ID" value="XM_033834498.1"/>
</dbReference>
<protein>
    <submittedName>
        <fullName evidence="1">Uncharacterized protein</fullName>
    </submittedName>
</protein>
<name>A0A6A6I0D5_9PLEO</name>
<sequence length="316" mass="36456">MAQNPSLQSTPSQAQSGTAPDVTTWKLFTDRFVILHSNAETILQLTPPSLIFSQHDAEIVHAAMMLEAKICPGQAPDIVKHAFVRWAWNITPEGELKEVPHLTVEDRELWYQLMGSKTVLSEIPECFRRNMMALPAPLLRKRGVDEEGRGDGREKRARIMEPAQQDTSEEMFTESQTRKEQAPIKQIADIKKQVQEIITGRKKLDSQLQEIAQLKEQILKMQAWQEGKADILRFALLTIAYLVLNRENENLSDDANVKLLEFLQKELVCIKRTGDFSREKAEKMVRYLILEEDWLESETTEEWQKALEKFNQKLEI</sequence>
<dbReference type="OrthoDB" id="10628412at2759"/>
<accession>A0A6A6I0D5</accession>
<evidence type="ECO:0000313" key="2">
    <source>
        <dbReference type="Proteomes" id="UP000800094"/>
    </source>
</evidence>
<reference evidence="1" key="1">
    <citation type="journal article" date="2020" name="Stud. Mycol.">
        <title>101 Dothideomycetes genomes: a test case for predicting lifestyles and emergence of pathogens.</title>
        <authorList>
            <person name="Haridas S."/>
            <person name="Albert R."/>
            <person name="Binder M."/>
            <person name="Bloem J."/>
            <person name="Labutti K."/>
            <person name="Salamov A."/>
            <person name="Andreopoulos B."/>
            <person name="Baker S."/>
            <person name="Barry K."/>
            <person name="Bills G."/>
            <person name="Bluhm B."/>
            <person name="Cannon C."/>
            <person name="Castanera R."/>
            <person name="Culley D."/>
            <person name="Daum C."/>
            <person name="Ezra D."/>
            <person name="Gonzalez J."/>
            <person name="Henrissat B."/>
            <person name="Kuo A."/>
            <person name="Liang C."/>
            <person name="Lipzen A."/>
            <person name="Lutzoni F."/>
            <person name="Magnuson J."/>
            <person name="Mondo S."/>
            <person name="Nolan M."/>
            <person name="Ohm R."/>
            <person name="Pangilinan J."/>
            <person name="Park H.-J."/>
            <person name="Ramirez L."/>
            <person name="Alfaro M."/>
            <person name="Sun H."/>
            <person name="Tritt A."/>
            <person name="Yoshinaga Y."/>
            <person name="Zwiers L.-H."/>
            <person name="Turgeon B."/>
            <person name="Goodwin S."/>
            <person name="Spatafora J."/>
            <person name="Crous P."/>
            <person name="Grigoriev I."/>
        </authorList>
    </citation>
    <scope>NUCLEOTIDE SEQUENCE</scope>
    <source>
        <strain evidence="1">CBS 122368</strain>
    </source>
</reference>
<organism evidence="1 2">
    <name type="scientific">Trematosphaeria pertusa</name>
    <dbReference type="NCBI Taxonomy" id="390896"/>
    <lineage>
        <taxon>Eukaryota</taxon>
        <taxon>Fungi</taxon>
        <taxon>Dikarya</taxon>
        <taxon>Ascomycota</taxon>
        <taxon>Pezizomycotina</taxon>
        <taxon>Dothideomycetes</taxon>
        <taxon>Pleosporomycetidae</taxon>
        <taxon>Pleosporales</taxon>
        <taxon>Massarineae</taxon>
        <taxon>Trematosphaeriaceae</taxon>
        <taxon>Trematosphaeria</taxon>
    </lineage>
</organism>
<dbReference type="AlphaFoldDB" id="A0A6A6I0D5"/>
<proteinExistence type="predicted"/>
<dbReference type="Proteomes" id="UP000800094">
    <property type="component" value="Unassembled WGS sequence"/>
</dbReference>
<evidence type="ECO:0000313" key="1">
    <source>
        <dbReference type="EMBL" id="KAF2243468.1"/>
    </source>
</evidence>
<dbReference type="GeneID" id="54587828"/>